<dbReference type="GO" id="GO:0005886">
    <property type="term" value="C:plasma membrane"/>
    <property type="evidence" value="ECO:0007669"/>
    <property type="project" value="UniProtKB-SubCell"/>
</dbReference>
<dbReference type="InterPro" id="IPR052017">
    <property type="entry name" value="TSUP"/>
</dbReference>
<evidence type="ECO:0000313" key="10">
    <source>
        <dbReference type="Proteomes" id="UP000325255"/>
    </source>
</evidence>
<keyword evidence="5 8" id="KW-0812">Transmembrane</keyword>
<dbReference type="EMBL" id="VWPK01000113">
    <property type="protein sequence ID" value="KAA5608037.1"/>
    <property type="molecule type" value="Genomic_DNA"/>
</dbReference>
<evidence type="ECO:0000313" key="9">
    <source>
        <dbReference type="EMBL" id="KAA5608037.1"/>
    </source>
</evidence>
<evidence type="ECO:0000256" key="8">
    <source>
        <dbReference type="RuleBase" id="RU363041"/>
    </source>
</evidence>
<feature type="transmembrane region" description="Helical" evidence="8">
    <location>
        <begin position="214"/>
        <end position="235"/>
    </location>
</feature>
<keyword evidence="4 8" id="KW-1003">Cell membrane</keyword>
<dbReference type="InterPro" id="IPR002781">
    <property type="entry name" value="TM_pro_TauE-like"/>
</dbReference>
<evidence type="ECO:0000256" key="7">
    <source>
        <dbReference type="ARBA" id="ARBA00023136"/>
    </source>
</evidence>
<proteinExistence type="inferred from homology"/>
<organism evidence="9 10">
    <name type="scientific">Rhodovastum atsumiense</name>
    <dbReference type="NCBI Taxonomy" id="504468"/>
    <lineage>
        <taxon>Bacteria</taxon>
        <taxon>Pseudomonadati</taxon>
        <taxon>Pseudomonadota</taxon>
        <taxon>Alphaproteobacteria</taxon>
        <taxon>Acetobacterales</taxon>
        <taxon>Acetobacteraceae</taxon>
        <taxon>Rhodovastum</taxon>
    </lineage>
</organism>
<dbReference type="PANTHER" id="PTHR30269">
    <property type="entry name" value="TRANSMEMBRANE PROTEIN YFCA"/>
    <property type="match status" value="1"/>
</dbReference>
<accession>A0A5M6IJI4</accession>
<comment type="subcellular location">
    <subcellularLocation>
        <location evidence="1 8">Cell membrane</location>
        <topology evidence="1 8">Multi-pass membrane protein</topology>
    </subcellularLocation>
</comment>
<name>A0A5M6IJI4_9PROT</name>
<dbReference type="Proteomes" id="UP000325255">
    <property type="component" value="Unassembled WGS sequence"/>
</dbReference>
<evidence type="ECO:0000256" key="2">
    <source>
        <dbReference type="ARBA" id="ARBA00009142"/>
    </source>
</evidence>
<keyword evidence="3" id="KW-0813">Transport</keyword>
<sequence length="239" mass="24159">MLGAVFLAGLLRGFTGFGFALAAVPLASLVLPPSRAVPMVILLQLCLGLRDGIAERRRADRFSVGWVAAGCVLGTPLGVAALAALPQPVVRLVLGVIVGVAVLATWHGPGRPLERRRGLAMLAGLASGVCNGLAAMGGPPVILYFLAVEPVQAVMRSSLLVYFALAAVIALPGTLAAGLIDAPLLAAAAAGVPVVLAGSWIGGWGFRHAGHRCYRMVAAGVLLVTALATIIRGIAGLSG</sequence>
<protein>
    <recommendedName>
        <fullName evidence="8">Probable membrane transporter protein</fullName>
    </recommendedName>
</protein>
<feature type="transmembrane region" description="Helical" evidence="8">
    <location>
        <begin position="159"/>
        <end position="177"/>
    </location>
</feature>
<evidence type="ECO:0000256" key="3">
    <source>
        <dbReference type="ARBA" id="ARBA00022448"/>
    </source>
</evidence>
<dbReference type="AlphaFoldDB" id="A0A5M6IJI4"/>
<keyword evidence="10" id="KW-1185">Reference proteome</keyword>
<evidence type="ECO:0000256" key="4">
    <source>
        <dbReference type="ARBA" id="ARBA00022475"/>
    </source>
</evidence>
<evidence type="ECO:0000256" key="1">
    <source>
        <dbReference type="ARBA" id="ARBA00004651"/>
    </source>
</evidence>
<keyword evidence="6 8" id="KW-1133">Transmembrane helix</keyword>
<feature type="transmembrane region" description="Helical" evidence="8">
    <location>
        <begin position="119"/>
        <end position="147"/>
    </location>
</feature>
<feature type="transmembrane region" description="Helical" evidence="8">
    <location>
        <begin position="184"/>
        <end position="202"/>
    </location>
</feature>
<evidence type="ECO:0000256" key="6">
    <source>
        <dbReference type="ARBA" id="ARBA00022989"/>
    </source>
</evidence>
<comment type="similarity">
    <text evidence="2 8">Belongs to the 4-toluene sulfonate uptake permease (TSUP) (TC 2.A.102) family.</text>
</comment>
<comment type="caution">
    <text evidence="9">The sequence shown here is derived from an EMBL/GenBank/DDBJ whole genome shotgun (WGS) entry which is preliminary data.</text>
</comment>
<dbReference type="Pfam" id="PF01925">
    <property type="entry name" value="TauE"/>
    <property type="match status" value="1"/>
</dbReference>
<keyword evidence="7 8" id="KW-0472">Membrane</keyword>
<feature type="transmembrane region" description="Helical" evidence="8">
    <location>
        <begin position="89"/>
        <end position="107"/>
    </location>
</feature>
<evidence type="ECO:0000256" key="5">
    <source>
        <dbReference type="ARBA" id="ARBA00022692"/>
    </source>
</evidence>
<dbReference type="PANTHER" id="PTHR30269:SF37">
    <property type="entry name" value="MEMBRANE TRANSPORTER PROTEIN"/>
    <property type="match status" value="1"/>
</dbReference>
<gene>
    <name evidence="9" type="ORF">F1189_31005</name>
</gene>
<feature type="transmembrane region" description="Helical" evidence="8">
    <location>
        <begin position="62"/>
        <end position="83"/>
    </location>
</feature>
<dbReference type="OrthoDB" id="9795324at2"/>
<reference evidence="9 10" key="1">
    <citation type="submission" date="2019-09" db="EMBL/GenBank/DDBJ databases">
        <title>Genome sequence of Rhodovastum atsumiense, a diverse member of the Acetobacteraceae family of non-sulfur purple photosynthetic bacteria.</title>
        <authorList>
            <person name="Meyer T."/>
            <person name="Kyndt J."/>
        </authorList>
    </citation>
    <scope>NUCLEOTIDE SEQUENCE [LARGE SCALE GENOMIC DNA]</scope>
    <source>
        <strain evidence="9 10">DSM 21279</strain>
    </source>
</reference>